<feature type="region of interest" description="Disordered" evidence="1">
    <location>
        <begin position="591"/>
        <end position="623"/>
    </location>
</feature>
<dbReference type="Proteomes" id="UP001431783">
    <property type="component" value="Unassembled WGS sequence"/>
</dbReference>
<feature type="compositionally biased region" description="Polar residues" evidence="1">
    <location>
        <begin position="652"/>
        <end position="663"/>
    </location>
</feature>
<gene>
    <name evidence="2" type="ORF">WA026_015550</name>
</gene>
<feature type="compositionally biased region" description="Basic and acidic residues" evidence="1">
    <location>
        <begin position="531"/>
        <end position="542"/>
    </location>
</feature>
<feature type="compositionally biased region" description="Basic and acidic residues" evidence="1">
    <location>
        <begin position="724"/>
        <end position="743"/>
    </location>
</feature>
<feature type="compositionally biased region" description="Acidic residues" evidence="1">
    <location>
        <begin position="543"/>
        <end position="559"/>
    </location>
</feature>
<evidence type="ECO:0000313" key="3">
    <source>
        <dbReference type="Proteomes" id="UP001431783"/>
    </source>
</evidence>
<keyword evidence="3" id="KW-1185">Reference proteome</keyword>
<feature type="compositionally biased region" description="Polar residues" evidence="1">
    <location>
        <begin position="600"/>
        <end position="611"/>
    </location>
</feature>
<accession>A0AAW1VGY0</accession>
<reference evidence="2 3" key="1">
    <citation type="submission" date="2023-03" db="EMBL/GenBank/DDBJ databases">
        <title>Genome insight into feeding habits of ladybird beetles.</title>
        <authorList>
            <person name="Li H.-S."/>
            <person name="Huang Y.-H."/>
            <person name="Pang H."/>
        </authorList>
    </citation>
    <scope>NUCLEOTIDE SEQUENCE [LARGE SCALE GENOMIC DNA]</scope>
    <source>
        <strain evidence="2">SYSU_2023b</strain>
        <tissue evidence="2">Whole body</tissue>
    </source>
</reference>
<name>A0AAW1VGY0_9CUCU</name>
<proteinExistence type="predicted"/>
<dbReference type="EMBL" id="JARQZJ010000129">
    <property type="protein sequence ID" value="KAK9891590.1"/>
    <property type="molecule type" value="Genomic_DNA"/>
</dbReference>
<protein>
    <submittedName>
        <fullName evidence="2">Uncharacterized protein</fullName>
    </submittedName>
</protein>
<organism evidence="2 3">
    <name type="scientific">Henosepilachna vigintioctopunctata</name>
    <dbReference type="NCBI Taxonomy" id="420089"/>
    <lineage>
        <taxon>Eukaryota</taxon>
        <taxon>Metazoa</taxon>
        <taxon>Ecdysozoa</taxon>
        <taxon>Arthropoda</taxon>
        <taxon>Hexapoda</taxon>
        <taxon>Insecta</taxon>
        <taxon>Pterygota</taxon>
        <taxon>Neoptera</taxon>
        <taxon>Endopterygota</taxon>
        <taxon>Coleoptera</taxon>
        <taxon>Polyphaga</taxon>
        <taxon>Cucujiformia</taxon>
        <taxon>Coccinelloidea</taxon>
        <taxon>Coccinellidae</taxon>
        <taxon>Epilachninae</taxon>
        <taxon>Epilachnini</taxon>
        <taxon>Henosepilachna</taxon>
    </lineage>
</organism>
<feature type="compositionally biased region" description="Acidic residues" evidence="1">
    <location>
        <begin position="701"/>
        <end position="716"/>
    </location>
</feature>
<feature type="region of interest" description="Disordered" evidence="1">
    <location>
        <begin position="531"/>
        <end position="559"/>
    </location>
</feature>
<feature type="compositionally biased region" description="Acidic residues" evidence="1">
    <location>
        <begin position="794"/>
        <end position="819"/>
    </location>
</feature>
<feature type="region of interest" description="Disordered" evidence="1">
    <location>
        <begin position="652"/>
        <end position="682"/>
    </location>
</feature>
<feature type="region of interest" description="Disordered" evidence="1">
    <location>
        <begin position="789"/>
        <end position="827"/>
    </location>
</feature>
<dbReference type="AlphaFoldDB" id="A0AAW1VGY0"/>
<evidence type="ECO:0000256" key="1">
    <source>
        <dbReference type="SAM" id="MobiDB-lite"/>
    </source>
</evidence>
<comment type="caution">
    <text evidence="2">The sequence shown here is derived from an EMBL/GenBank/DDBJ whole genome shotgun (WGS) entry which is preliminary data.</text>
</comment>
<sequence>MELDSGICGICDAKNEIINPKDSEAFWETIGGIFKNQFDKKLIEQTQLKICLTCIFHANLIDTKKHILKKLILNIDSCGNNKCRFCKTNSNLLKVENSAIFKTSDSIFRPSKGCSVICACCYYVIKANYILQTNLLNNLSECSSSTLKDGLHSIKTEVCSDDDSSTFSKSKKNPVDGSKECGGEIMIHSDILIEKNKSKDDIKLPNEQLSQNIKKGRNKKVDEKVENAKHLSITNEDRKTRKRKLVTLSNKDLPQQLKKPCMQIKKANDLDMSSVICLSPLCKTTIVVNEAIKQDSKFYNCVPYVQVPIIIKSENHCSDIPEHIAKKKRFTEHITKKKPLSPLGIIKRTPPIKIKLKKITKFKKGIMEKKHNTKNLTQDKSSPTNTIMFDEFKRKEVVVKVERMILPTDEKEPESHLENTESETSVVAYESVLKNTSIREETPKKKKKVHFNDTPTIIITADELSDDSTNEEDISTKKMITNGKILKFEEETTDEQYSFKIDSEESDDEIALTIHDDPIEGNIKMSIKEETKISSDKKKDSAEVMEIDSSESESDQLEDIVEENKNKSIKEGMKKSDNVEENIELTAIDISNEEPEQLPASPNQLNDQVDTISPGKESGDETVELENSIVSEETHNNIGEVNVIVENVQAKENNLNQENSSVEESMEIQEGSEIEEKNEDEKISIEKINTVNKNSLEEAEITLIEDSDNETPDEITSDQVTDGSAKKAESEVENNEKVSETDNVVDVEKKQGDELDATKIVVNDIVLSEATTASEDFGSLIDEVQKCLTSKDESPEDVLEVNDSPNEEVNDETEKDEDLLSCLNDID</sequence>
<evidence type="ECO:0000313" key="2">
    <source>
        <dbReference type="EMBL" id="KAK9891590.1"/>
    </source>
</evidence>
<feature type="compositionally biased region" description="Acidic residues" evidence="1">
    <location>
        <begin position="664"/>
        <end position="678"/>
    </location>
</feature>
<feature type="region of interest" description="Disordered" evidence="1">
    <location>
        <begin position="701"/>
        <end position="743"/>
    </location>
</feature>